<sequence>MWCRSTCTSPAAPLTRGSCLPACSRCCRKLPDNNAYNRSGVEMPEALVRGVRINYAIIGDGGPFIALTPGSRRPYGELVDLSKAIAANGYRVLLHDRRNCGASDVAFDGSGSEHEVWADDLYELGKQLGALPMYVGGSSAGARLAIMYAMRHPDGLRGLLLWRLTGGQEAVDKLSENYYGQYIKLARAGGMQAIADSEHFAECITARPSNKERLLTQDVNSFIDVMTKWRAKFLESAKLPIVGASEADLNAIKAPACLVAGNDVIHTPVTARKAARLIPNSELHEDVVERRSDDNLRQEWDRQEWRDAEPKLAKIFAAFLNRVETN</sequence>
<gene>
    <name evidence="2" type="ORF">DW352_13160</name>
</gene>
<accession>A0A345ZWS4</accession>
<dbReference type="InterPro" id="IPR029058">
    <property type="entry name" value="AB_hydrolase_fold"/>
</dbReference>
<dbReference type="SUPFAM" id="SSF53474">
    <property type="entry name" value="alpha/beta-Hydrolases"/>
    <property type="match status" value="1"/>
</dbReference>
<organism evidence="2 3">
    <name type="scientific">Pseudolabrys taiwanensis</name>
    <dbReference type="NCBI Taxonomy" id="331696"/>
    <lineage>
        <taxon>Bacteria</taxon>
        <taxon>Pseudomonadati</taxon>
        <taxon>Pseudomonadota</taxon>
        <taxon>Alphaproteobacteria</taxon>
        <taxon>Hyphomicrobiales</taxon>
        <taxon>Xanthobacteraceae</taxon>
        <taxon>Pseudolabrys</taxon>
    </lineage>
</organism>
<proteinExistence type="predicted"/>
<dbReference type="KEGG" id="ptaw:DW352_13160"/>
<dbReference type="GO" id="GO:0016020">
    <property type="term" value="C:membrane"/>
    <property type="evidence" value="ECO:0007669"/>
    <property type="project" value="TreeGrafter"/>
</dbReference>
<feature type="domain" description="AB hydrolase-1" evidence="1">
    <location>
        <begin position="81"/>
        <end position="159"/>
    </location>
</feature>
<dbReference type="AlphaFoldDB" id="A0A345ZWS4"/>
<evidence type="ECO:0000313" key="2">
    <source>
        <dbReference type="EMBL" id="AXK81371.1"/>
    </source>
</evidence>
<dbReference type="EMBL" id="CP031417">
    <property type="protein sequence ID" value="AXK81371.1"/>
    <property type="molecule type" value="Genomic_DNA"/>
</dbReference>
<dbReference type="Gene3D" id="3.40.50.1820">
    <property type="entry name" value="alpha/beta hydrolase"/>
    <property type="match status" value="1"/>
</dbReference>
<dbReference type="InterPro" id="IPR050266">
    <property type="entry name" value="AB_hydrolase_sf"/>
</dbReference>
<reference evidence="2 3" key="1">
    <citation type="submission" date="2018-07" db="EMBL/GenBank/DDBJ databases">
        <authorList>
            <person name="Quirk P.G."/>
            <person name="Krulwich T.A."/>
        </authorList>
    </citation>
    <scope>NUCLEOTIDE SEQUENCE [LARGE SCALE GENOMIC DNA]</scope>
    <source>
        <strain evidence="2 3">CC-BB4</strain>
    </source>
</reference>
<evidence type="ECO:0000259" key="1">
    <source>
        <dbReference type="Pfam" id="PF00561"/>
    </source>
</evidence>
<dbReference type="InterPro" id="IPR000073">
    <property type="entry name" value="AB_hydrolase_1"/>
</dbReference>
<dbReference type="PANTHER" id="PTHR43798:SF33">
    <property type="entry name" value="HYDROLASE, PUTATIVE (AFU_ORTHOLOGUE AFUA_2G14860)-RELATED"/>
    <property type="match status" value="1"/>
</dbReference>
<dbReference type="GO" id="GO:0016787">
    <property type="term" value="F:hydrolase activity"/>
    <property type="evidence" value="ECO:0007669"/>
    <property type="project" value="UniProtKB-KW"/>
</dbReference>
<evidence type="ECO:0000313" key="3">
    <source>
        <dbReference type="Proteomes" id="UP000254889"/>
    </source>
</evidence>
<dbReference type="Proteomes" id="UP000254889">
    <property type="component" value="Chromosome"/>
</dbReference>
<dbReference type="Pfam" id="PF00561">
    <property type="entry name" value="Abhydrolase_1"/>
    <property type="match status" value="1"/>
</dbReference>
<protein>
    <submittedName>
        <fullName evidence="2">Alpha/beta hydrolase</fullName>
    </submittedName>
</protein>
<keyword evidence="3" id="KW-1185">Reference proteome</keyword>
<keyword evidence="2" id="KW-0378">Hydrolase</keyword>
<dbReference type="PANTHER" id="PTHR43798">
    <property type="entry name" value="MONOACYLGLYCEROL LIPASE"/>
    <property type="match status" value="1"/>
</dbReference>
<dbReference type="OrthoDB" id="7375358at2"/>
<name>A0A345ZWS4_9HYPH</name>